<dbReference type="PANTHER" id="PTHR12544">
    <property type="entry name" value="GLUTAMINASE"/>
    <property type="match status" value="1"/>
</dbReference>
<dbReference type="Gene3D" id="3.40.710.10">
    <property type="entry name" value="DD-peptidase/beta-lactamase superfamily"/>
    <property type="match status" value="1"/>
</dbReference>
<name>A0A4Y8ZSS6_9SPHN</name>
<evidence type="ECO:0000256" key="3">
    <source>
        <dbReference type="ARBA" id="ARBA00012918"/>
    </source>
</evidence>
<gene>
    <name evidence="6" type="primary">glsA</name>
    <name evidence="7" type="ORF">E2493_05930</name>
</gene>
<evidence type="ECO:0000313" key="8">
    <source>
        <dbReference type="Proteomes" id="UP000298213"/>
    </source>
</evidence>
<evidence type="ECO:0000256" key="6">
    <source>
        <dbReference type="HAMAP-Rule" id="MF_00313"/>
    </source>
</evidence>
<organism evidence="7 8">
    <name type="scientific">Sphingomonas parva</name>
    <dbReference type="NCBI Taxonomy" id="2555898"/>
    <lineage>
        <taxon>Bacteria</taxon>
        <taxon>Pseudomonadati</taxon>
        <taxon>Pseudomonadota</taxon>
        <taxon>Alphaproteobacteria</taxon>
        <taxon>Sphingomonadales</taxon>
        <taxon>Sphingomonadaceae</taxon>
        <taxon>Sphingomonas</taxon>
    </lineage>
</organism>
<evidence type="ECO:0000256" key="2">
    <source>
        <dbReference type="ARBA" id="ARBA00011881"/>
    </source>
</evidence>
<dbReference type="EMBL" id="SPDV01000009">
    <property type="protein sequence ID" value="TFI59063.1"/>
    <property type="molecule type" value="Genomic_DNA"/>
</dbReference>
<evidence type="ECO:0000313" key="7">
    <source>
        <dbReference type="EMBL" id="TFI59063.1"/>
    </source>
</evidence>
<keyword evidence="4 6" id="KW-0378">Hydrolase</keyword>
<dbReference type="InterPro" id="IPR015868">
    <property type="entry name" value="Glutaminase"/>
</dbReference>
<dbReference type="NCBIfam" id="TIGR03814">
    <property type="entry name" value="Gln_ase"/>
    <property type="match status" value="1"/>
</dbReference>
<feature type="binding site" evidence="6">
    <location>
        <position position="159"/>
    </location>
    <ligand>
        <name>substrate</name>
    </ligand>
</feature>
<dbReference type="InterPro" id="IPR012338">
    <property type="entry name" value="Beta-lactam/transpept-like"/>
</dbReference>
<dbReference type="GO" id="GO:0006537">
    <property type="term" value="P:glutamate biosynthetic process"/>
    <property type="evidence" value="ECO:0007669"/>
    <property type="project" value="TreeGrafter"/>
</dbReference>
<feature type="binding site" evidence="6">
    <location>
        <position position="166"/>
    </location>
    <ligand>
        <name>substrate</name>
    </ligand>
</feature>
<dbReference type="OrthoDB" id="9788822at2"/>
<comment type="similarity">
    <text evidence="1 6">Belongs to the glutaminase family.</text>
</comment>
<protein>
    <recommendedName>
        <fullName evidence="3 6">Glutaminase</fullName>
        <ecNumber evidence="3 6">3.5.1.2</ecNumber>
    </recommendedName>
</protein>
<comment type="caution">
    <text evidence="7">The sequence shown here is derived from an EMBL/GenBank/DDBJ whole genome shotgun (WGS) entry which is preliminary data.</text>
</comment>
<dbReference type="RefSeq" id="WP_135084717.1">
    <property type="nucleotide sequence ID" value="NZ_SPDV01000009.1"/>
</dbReference>
<comment type="catalytic activity">
    <reaction evidence="5 6">
        <text>L-glutamine + H2O = L-glutamate + NH4(+)</text>
        <dbReference type="Rhea" id="RHEA:15889"/>
        <dbReference type="ChEBI" id="CHEBI:15377"/>
        <dbReference type="ChEBI" id="CHEBI:28938"/>
        <dbReference type="ChEBI" id="CHEBI:29985"/>
        <dbReference type="ChEBI" id="CHEBI:58359"/>
        <dbReference type="EC" id="3.5.1.2"/>
    </reaction>
</comment>
<proteinExistence type="inferred from homology"/>
<feature type="binding site" evidence="6">
    <location>
        <position position="63"/>
    </location>
    <ligand>
        <name>substrate</name>
    </ligand>
</feature>
<dbReference type="SUPFAM" id="SSF56601">
    <property type="entry name" value="beta-lactamase/transpeptidase-like"/>
    <property type="match status" value="1"/>
</dbReference>
<dbReference type="GO" id="GO:0004359">
    <property type="term" value="F:glutaminase activity"/>
    <property type="evidence" value="ECO:0007669"/>
    <property type="project" value="UniProtKB-UniRule"/>
</dbReference>
<feature type="binding site" evidence="6">
    <location>
        <position position="242"/>
    </location>
    <ligand>
        <name>substrate</name>
    </ligand>
</feature>
<dbReference type="Proteomes" id="UP000298213">
    <property type="component" value="Unassembled WGS sequence"/>
</dbReference>
<dbReference type="GO" id="GO:0006543">
    <property type="term" value="P:L-glutamine catabolic process"/>
    <property type="evidence" value="ECO:0007669"/>
    <property type="project" value="TreeGrafter"/>
</dbReference>
<accession>A0A4Y8ZSS6</accession>
<dbReference type="FunFam" id="3.40.710.10:FF:000005">
    <property type="entry name" value="Glutaminase"/>
    <property type="match status" value="1"/>
</dbReference>
<sequence length="307" mass="32785">MDYQALVDDVRSDVHAYRGSGKVASYIPALAQSDPHDFGIAIALADGTTYISGDGDTPFSIQSISYVFSLGLALHHVKSALWNHVGREPAGSPVNSIIQLEIEKGKPRNPLTSSGALVVCDQLIGKRGIEETCEELLAFLRERGDAADIAIDERIAMSESRAGAFNRSLAHFIAAFGNLRNAPEDVLSVYYRQCSIAMTCRQLARAALFLAFDGTDPAKGDVVCTPSRARRINALMLTSGHYDNSGDFAFRVGLPGKSSVSGGILAIVPRTGVVCVWSPGLNEAGTSLVGAVALERLVERTGWSIFV</sequence>
<dbReference type="EC" id="3.5.1.2" evidence="3 6"/>
<dbReference type="HAMAP" id="MF_00313">
    <property type="entry name" value="Glutaminase"/>
    <property type="match status" value="1"/>
</dbReference>
<comment type="caution">
    <text evidence="6">Lacks conserved residue(s) required for the propagation of feature annotation.</text>
</comment>
<evidence type="ECO:0000256" key="5">
    <source>
        <dbReference type="ARBA" id="ARBA00049534"/>
    </source>
</evidence>
<dbReference type="PANTHER" id="PTHR12544:SF29">
    <property type="entry name" value="GLUTAMINASE"/>
    <property type="match status" value="1"/>
</dbReference>
<evidence type="ECO:0000256" key="4">
    <source>
        <dbReference type="ARBA" id="ARBA00022801"/>
    </source>
</evidence>
<evidence type="ECO:0000256" key="1">
    <source>
        <dbReference type="ARBA" id="ARBA00011076"/>
    </source>
</evidence>
<keyword evidence="6" id="KW-0007">Acetylation</keyword>
<dbReference type="Pfam" id="PF04960">
    <property type="entry name" value="Glutaminase"/>
    <property type="match status" value="1"/>
</dbReference>
<keyword evidence="8" id="KW-1185">Reference proteome</keyword>
<feature type="binding site" evidence="6">
    <location>
        <position position="260"/>
    </location>
    <ligand>
        <name>substrate</name>
    </ligand>
</feature>
<reference evidence="7 8" key="1">
    <citation type="submission" date="2019-03" db="EMBL/GenBank/DDBJ databases">
        <title>Genome sequence of Sphingomonas sp. 17J27-24.</title>
        <authorList>
            <person name="Kim M."/>
            <person name="Maeng S."/>
            <person name="Sathiyaraj S."/>
        </authorList>
    </citation>
    <scope>NUCLEOTIDE SEQUENCE [LARGE SCALE GENOMIC DNA]</scope>
    <source>
        <strain evidence="7 8">17J27-24</strain>
    </source>
</reference>
<comment type="subunit">
    <text evidence="2 6">Homotetramer.</text>
</comment>
<feature type="binding site" evidence="6">
    <location>
        <position position="190"/>
    </location>
    <ligand>
        <name>substrate</name>
    </ligand>
</feature>
<dbReference type="NCBIfam" id="NF002133">
    <property type="entry name" value="PRK00971.1-2"/>
    <property type="match status" value="1"/>
</dbReference>
<dbReference type="AlphaFoldDB" id="A0A4Y8ZSS6"/>